<dbReference type="EMBL" id="JBBLXS010000457">
    <property type="protein sequence ID" value="MEK0187873.1"/>
    <property type="molecule type" value="Genomic_DNA"/>
</dbReference>
<gene>
    <name evidence="3" type="primary">tsaB</name>
    <name evidence="3" type="ORF">WMG39_23970</name>
</gene>
<dbReference type="EC" id="2.3.1.234" evidence="3"/>
<dbReference type="InterPro" id="IPR022496">
    <property type="entry name" value="T6A_TsaB"/>
</dbReference>
<feature type="domain" description="Gcp-like" evidence="2">
    <location>
        <begin position="63"/>
        <end position="112"/>
    </location>
</feature>
<evidence type="ECO:0000313" key="4">
    <source>
        <dbReference type="Proteomes" id="UP001384579"/>
    </source>
</evidence>
<comment type="caution">
    <text evidence="3">The sequence shown here is derived from an EMBL/GenBank/DDBJ whole genome shotgun (WGS) entry which is preliminary data.</text>
</comment>
<keyword evidence="3" id="KW-0012">Acyltransferase</keyword>
<dbReference type="InterPro" id="IPR043129">
    <property type="entry name" value="ATPase_NBD"/>
</dbReference>
<dbReference type="GO" id="GO:0061711">
    <property type="term" value="F:tRNA N(6)-L-threonylcarbamoyladenine synthase activity"/>
    <property type="evidence" value="ECO:0007669"/>
    <property type="project" value="UniProtKB-EC"/>
</dbReference>
<dbReference type="NCBIfam" id="TIGR03725">
    <property type="entry name" value="T6A_YeaZ"/>
    <property type="match status" value="1"/>
</dbReference>
<accession>A0ABU8YU44</accession>
<dbReference type="Pfam" id="PF00814">
    <property type="entry name" value="TsaD"/>
    <property type="match status" value="1"/>
</dbReference>
<dbReference type="RefSeq" id="WP_340541921.1">
    <property type="nucleotide sequence ID" value="NZ_JBBLXS010000457.1"/>
</dbReference>
<organism evidence="3 4">
    <name type="scientific">Microcoleus anatoxicus PTRS2</name>
    <dbReference type="NCBI Taxonomy" id="2705321"/>
    <lineage>
        <taxon>Bacteria</taxon>
        <taxon>Bacillati</taxon>
        <taxon>Cyanobacteriota</taxon>
        <taxon>Cyanophyceae</taxon>
        <taxon>Oscillatoriophycideae</taxon>
        <taxon>Oscillatoriales</taxon>
        <taxon>Microcoleaceae</taxon>
        <taxon>Microcoleus</taxon>
        <taxon>Microcoleus anatoxicus</taxon>
    </lineage>
</organism>
<proteinExistence type="predicted"/>
<reference evidence="3 4" key="1">
    <citation type="journal article" date="2020" name="Harmful Algae">
        <title>Molecular and morphological characterization of a novel dihydroanatoxin-a producing Microcoleus species (cyanobacteria) from the Russian River, California, USA.</title>
        <authorList>
            <person name="Conklin K.Y."/>
            <person name="Stancheva R."/>
            <person name="Otten T.G."/>
            <person name="Fadness R."/>
            <person name="Boyer G.L."/>
            <person name="Read B."/>
            <person name="Zhang X."/>
            <person name="Sheath R.G."/>
        </authorList>
    </citation>
    <scope>NUCLEOTIDE SEQUENCE [LARGE SCALE GENOMIC DNA]</scope>
    <source>
        <strain evidence="3 4">PTRS2</strain>
    </source>
</reference>
<dbReference type="InterPro" id="IPR000905">
    <property type="entry name" value="Gcp-like_dom"/>
</dbReference>
<dbReference type="Proteomes" id="UP001384579">
    <property type="component" value="Unassembled WGS sequence"/>
</dbReference>
<dbReference type="Gene3D" id="3.30.420.40">
    <property type="match status" value="1"/>
</dbReference>
<name>A0ABU8YU44_9CYAN</name>
<sequence length="270" mass="29223">MNSHPKSATSVKKYGLAIHTASRELGFAISNFAGESRSATWNLDRDLATHLHQYLVEFIQPQTWADLAFIAVAKGPGGFTGTRIGMVTARTLAQQLDIPIFTISTLAAFAWAQPPQPPLIKGGLLELEPPLHSGGLLELEPPLHSGGLLELEPPQPRAGTHHPPPLHSGGLLNIALQMPAQRGQLFGAVYSVNQDSGLKELFPDTVMTPESWQEKLDGWGDSYQLIEVTSGLGASVSGVLELAYFEWKMGLRPGWSDALPFYGQHPVKGH</sequence>
<evidence type="ECO:0000313" key="3">
    <source>
        <dbReference type="EMBL" id="MEK0187873.1"/>
    </source>
</evidence>
<feature type="region of interest" description="Disordered" evidence="1">
    <location>
        <begin position="145"/>
        <end position="164"/>
    </location>
</feature>
<keyword evidence="3" id="KW-0808">Transferase</keyword>
<evidence type="ECO:0000256" key="1">
    <source>
        <dbReference type="SAM" id="MobiDB-lite"/>
    </source>
</evidence>
<keyword evidence="4" id="KW-1185">Reference proteome</keyword>
<protein>
    <submittedName>
        <fullName evidence="3">tRNA (Adenosine(37)-N6)-threonylcarbamoyltransferase complex dimerization subunit type 1 TsaB</fullName>
        <ecNumber evidence="3">2.3.1.234</ecNumber>
    </submittedName>
</protein>
<evidence type="ECO:0000259" key="2">
    <source>
        <dbReference type="Pfam" id="PF00814"/>
    </source>
</evidence>
<dbReference type="SUPFAM" id="SSF53067">
    <property type="entry name" value="Actin-like ATPase domain"/>
    <property type="match status" value="2"/>
</dbReference>